<dbReference type="InterPro" id="IPR004763">
    <property type="entry name" value="CusA-like"/>
</dbReference>
<evidence type="ECO:0000256" key="3">
    <source>
        <dbReference type="ARBA" id="ARBA00022448"/>
    </source>
</evidence>
<keyword evidence="4" id="KW-1003">Cell membrane</keyword>
<keyword evidence="6 8" id="KW-1133">Transmembrane helix</keyword>
<dbReference type="SUPFAM" id="SSF82714">
    <property type="entry name" value="Multidrug efflux transporter AcrB TolC docking domain, DN and DC subdomains"/>
    <property type="match status" value="2"/>
</dbReference>
<feature type="transmembrane region" description="Helical" evidence="8">
    <location>
        <begin position="12"/>
        <end position="31"/>
    </location>
</feature>
<reference evidence="9 10" key="1">
    <citation type="journal article" date="2015" name="Antonie Van Leeuwenhoek">
        <title>A phylogenomic and molecular marker based taxonomic framework for the order Xanthomonadales: proposal to transfer the families Algiphilaceae and Solimonadaceae to the order Nevskiales ord. nov. and to create a new family within the order Xanthomonadales, the family Rhodanobacteraceae fam. nov., containing the genus Rhodanobacter and its closest relatives.</title>
        <authorList>
            <person name="Naushad S."/>
            <person name="Adeolu M."/>
            <person name="Wong S."/>
            <person name="Sohail M."/>
            <person name="Schellhorn H.E."/>
            <person name="Gupta R.S."/>
        </authorList>
    </citation>
    <scope>NUCLEOTIDE SEQUENCE [LARGE SCALE GENOMIC DNA]</scope>
    <source>
        <strain evidence="9 10">DSM 16301</strain>
    </source>
</reference>
<dbReference type="Pfam" id="PF00873">
    <property type="entry name" value="ACR_tran"/>
    <property type="match status" value="1"/>
</dbReference>
<feature type="transmembrane region" description="Helical" evidence="8">
    <location>
        <begin position="988"/>
        <end position="1014"/>
    </location>
</feature>
<feature type="transmembrane region" description="Helical" evidence="8">
    <location>
        <begin position="360"/>
        <end position="380"/>
    </location>
</feature>
<gene>
    <name evidence="9" type="ORF">Y882_13375</name>
</gene>
<dbReference type="NCBIfam" id="TIGR00914">
    <property type="entry name" value="2A0601"/>
    <property type="match status" value="1"/>
</dbReference>
<dbReference type="AlphaFoldDB" id="A0A0G9H5J6"/>
<dbReference type="Gene3D" id="3.30.70.1430">
    <property type="entry name" value="Multidrug efflux transporter AcrB pore domain"/>
    <property type="match status" value="2"/>
</dbReference>
<evidence type="ECO:0000256" key="6">
    <source>
        <dbReference type="ARBA" id="ARBA00022989"/>
    </source>
</evidence>
<dbReference type="InterPro" id="IPR027463">
    <property type="entry name" value="AcrB_DN_DC_subdom"/>
</dbReference>
<feature type="transmembrane region" description="Helical" evidence="8">
    <location>
        <begin position="885"/>
        <end position="905"/>
    </location>
</feature>
<feature type="transmembrane region" description="Helical" evidence="8">
    <location>
        <begin position="859"/>
        <end position="878"/>
    </location>
</feature>
<dbReference type="STRING" id="1440762.Y882_13375"/>
<dbReference type="PANTHER" id="PTHR32063">
    <property type="match status" value="1"/>
</dbReference>
<feature type="transmembrane region" description="Helical" evidence="8">
    <location>
        <begin position="911"/>
        <end position="936"/>
    </location>
</feature>
<evidence type="ECO:0000313" key="10">
    <source>
        <dbReference type="Proteomes" id="UP000035481"/>
    </source>
</evidence>
<dbReference type="PRINTS" id="PR00702">
    <property type="entry name" value="ACRIFLAVINRP"/>
</dbReference>
<feature type="transmembrane region" description="Helical" evidence="8">
    <location>
        <begin position="465"/>
        <end position="491"/>
    </location>
</feature>
<dbReference type="Gene3D" id="3.30.2090.10">
    <property type="entry name" value="Multidrug efflux transporter AcrB TolC docking domain, DN and DC subdomains"/>
    <property type="match status" value="2"/>
</dbReference>
<dbReference type="Gene3D" id="1.20.1640.10">
    <property type="entry name" value="Multidrug efflux transporter AcrB transmembrane domain"/>
    <property type="match status" value="2"/>
</dbReference>
<sequence length="1033" mass="112613">MINAIFHFCFQKRVIFIVVSVLVLCFGYYSWTQLAIEAYPELSDVTAQVTTQVPGLAAEEIEQQITTPLERALAGTPGLVAMRSSSTFGLSLITLVFKDGAEDYWERQRVTERIAQATLPPGITPSLDPVSGPAGEIYRYTLESNSKNLMQLSELQSWVVIPALQKIPGVANVDIFGGFTKEFQLELDPSQLLHYGVSVNQVTSAISSNTANAGGGRITRGDQSYIVRGIGMVHTLKELGDIVVTQSNGVPVLVGDLGKLQYGHQVRQGILGKDSNPDTIEGIVDLLKYENPSRVLESIHATVADLNKQLAAQDVRIVPYIDRDDLVNATKDKVLHTVMEGVGLVCIVLILFLGSPRSAMVAAVAIPMSLVTVFILMQFTHMPANLFSLGAIDFGVIVDGTIVVTEAILRRREERPNSVLTEDDVMTVTKHVGRSIFFATLIIITAYLPLFAFEHAEGKLFRPMAFTVGYALLAALLCTVTLTPGLAYFALRKPRKLFRNKPLERLQAGYTAWLAKLLGKLPVVYAVAGIAFVGVLLLGATIGREFLPDLDEGSLWLQVQMPSGLSLDKASEMTADLRRVIREFPEVSYVVTQLGRNDSGTDPWTPSHVEAGVGLKPYDTWPHGEDKAAFLRRFNARMQQIPGVSVGISQPIVDGENDMIGGAHSPLVLRIYGDDFSELRRVGNQIVDVLHGVRGTAEASIFQEPPIPQLAITADRDAAARYGINIGDISNLIQTAIGGTPVTQVYVGDRIYNVTTRVSNETANNLEAIGQLPLSSASGAQVPLKQVADIRFKTGESTIAHEQGRRQLTIRVDNRDRALSEYLADAQQQIDAKVHFDKQNYQLQWAGTFENQKRAQARLVVVMALVMGIMLVFLFAEFGKLHQAVLVLAVVPLATVGGLISLHLRGETLNIATAVGFIALFGVAVQNGIIMIANINRVRKHGHGLRDAVLEGATERFRPVLMTATVASVGMLPAALATGVGTDVQRGLATVVVGGLPIATLLTLFILPGFYFAVERYIERHRRKHRPHPSREL</sequence>
<dbReference type="SUPFAM" id="SSF82693">
    <property type="entry name" value="Multidrug efflux transporter AcrB pore domain, PN1, PN2, PC1 and PC2 subdomains"/>
    <property type="match status" value="3"/>
</dbReference>
<dbReference type="GO" id="GO:0005886">
    <property type="term" value="C:plasma membrane"/>
    <property type="evidence" value="ECO:0007669"/>
    <property type="project" value="UniProtKB-SubCell"/>
</dbReference>
<keyword evidence="5 8" id="KW-0812">Transmembrane</keyword>
<dbReference type="EMBL" id="JPLA01000036">
    <property type="protein sequence ID" value="KLD62982.1"/>
    <property type="molecule type" value="Genomic_DNA"/>
</dbReference>
<dbReference type="SUPFAM" id="SSF82866">
    <property type="entry name" value="Multidrug efflux transporter AcrB transmembrane domain"/>
    <property type="match status" value="2"/>
</dbReference>
<dbReference type="InterPro" id="IPR001036">
    <property type="entry name" value="Acrflvin-R"/>
</dbReference>
<evidence type="ECO:0000256" key="4">
    <source>
        <dbReference type="ARBA" id="ARBA00022475"/>
    </source>
</evidence>
<dbReference type="RefSeq" id="WP_046972377.1">
    <property type="nucleotide sequence ID" value="NZ_JPLA01000036.1"/>
</dbReference>
<dbReference type="Gene3D" id="3.30.70.1440">
    <property type="entry name" value="Multidrug efflux transporter AcrB pore domain"/>
    <property type="match status" value="1"/>
</dbReference>
<dbReference type="OrthoDB" id="9758757at2"/>
<keyword evidence="3" id="KW-0813">Transport</keyword>
<evidence type="ECO:0000256" key="2">
    <source>
        <dbReference type="ARBA" id="ARBA00010942"/>
    </source>
</evidence>
<dbReference type="Gene3D" id="3.30.70.1320">
    <property type="entry name" value="Multidrug efflux transporter AcrB pore domain like"/>
    <property type="match status" value="1"/>
</dbReference>
<dbReference type="PATRIC" id="fig|1440762.4.peg.2312"/>
<feature type="transmembrane region" description="Helical" evidence="8">
    <location>
        <begin position="523"/>
        <end position="542"/>
    </location>
</feature>
<feature type="transmembrane region" description="Helical" evidence="8">
    <location>
        <begin position="957"/>
        <end position="976"/>
    </location>
</feature>
<evidence type="ECO:0000313" key="9">
    <source>
        <dbReference type="EMBL" id="KLD62982.1"/>
    </source>
</evidence>
<dbReference type="Proteomes" id="UP000035481">
    <property type="component" value="Unassembled WGS sequence"/>
</dbReference>
<comment type="subcellular location">
    <subcellularLocation>
        <location evidence="1">Cell membrane</location>
        <topology evidence="1">Multi-pass membrane protein</topology>
    </subcellularLocation>
</comment>
<dbReference type="GO" id="GO:0008324">
    <property type="term" value="F:monoatomic cation transmembrane transporter activity"/>
    <property type="evidence" value="ECO:0007669"/>
    <property type="project" value="InterPro"/>
</dbReference>
<organism evidence="9 10">
    <name type="scientific">Dyella japonica DSM 16301</name>
    <dbReference type="NCBI Taxonomy" id="1440762"/>
    <lineage>
        <taxon>Bacteria</taxon>
        <taxon>Pseudomonadati</taxon>
        <taxon>Pseudomonadota</taxon>
        <taxon>Gammaproteobacteria</taxon>
        <taxon>Lysobacterales</taxon>
        <taxon>Rhodanobacteraceae</taxon>
        <taxon>Dyella</taxon>
    </lineage>
</organism>
<feature type="transmembrane region" description="Helical" evidence="8">
    <location>
        <begin position="334"/>
        <end position="353"/>
    </location>
</feature>
<dbReference type="PANTHER" id="PTHR32063:SF17">
    <property type="entry name" value="CATION EFFLUX SYSTEM PROTEIN"/>
    <property type="match status" value="1"/>
</dbReference>
<protein>
    <submittedName>
        <fullName evidence="9">Membrane protein</fullName>
    </submittedName>
</protein>
<accession>A0A0G9H5J6</accession>
<comment type="similarity">
    <text evidence="2">Belongs to the resistance-nodulation-cell division (RND) (TC 2.A.6) family.</text>
</comment>
<name>A0A0G9H5J6_9GAMM</name>
<evidence type="ECO:0000256" key="7">
    <source>
        <dbReference type="ARBA" id="ARBA00023136"/>
    </source>
</evidence>
<feature type="transmembrane region" description="Helical" evidence="8">
    <location>
        <begin position="386"/>
        <end position="409"/>
    </location>
</feature>
<evidence type="ECO:0000256" key="1">
    <source>
        <dbReference type="ARBA" id="ARBA00004651"/>
    </source>
</evidence>
<dbReference type="GO" id="GO:0042910">
    <property type="term" value="F:xenobiotic transmembrane transporter activity"/>
    <property type="evidence" value="ECO:0007669"/>
    <property type="project" value="TreeGrafter"/>
</dbReference>
<keyword evidence="7 8" id="KW-0472">Membrane</keyword>
<proteinExistence type="inferred from homology"/>
<evidence type="ECO:0000256" key="8">
    <source>
        <dbReference type="SAM" id="Phobius"/>
    </source>
</evidence>
<evidence type="ECO:0000256" key="5">
    <source>
        <dbReference type="ARBA" id="ARBA00022692"/>
    </source>
</evidence>
<feature type="transmembrane region" description="Helical" evidence="8">
    <location>
        <begin position="436"/>
        <end position="453"/>
    </location>
</feature>
<comment type="caution">
    <text evidence="9">The sequence shown here is derived from an EMBL/GenBank/DDBJ whole genome shotgun (WGS) entry which is preliminary data.</text>
</comment>